<organism evidence="1 2">
    <name type="scientific">Scortum barcoo</name>
    <name type="common">barcoo grunter</name>
    <dbReference type="NCBI Taxonomy" id="214431"/>
    <lineage>
        <taxon>Eukaryota</taxon>
        <taxon>Metazoa</taxon>
        <taxon>Chordata</taxon>
        <taxon>Craniata</taxon>
        <taxon>Vertebrata</taxon>
        <taxon>Euteleostomi</taxon>
        <taxon>Actinopterygii</taxon>
        <taxon>Neopterygii</taxon>
        <taxon>Teleostei</taxon>
        <taxon>Neoteleostei</taxon>
        <taxon>Acanthomorphata</taxon>
        <taxon>Eupercaria</taxon>
        <taxon>Centrarchiformes</taxon>
        <taxon>Terapontoidei</taxon>
        <taxon>Terapontidae</taxon>
        <taxon>Scortum</taxon>
    </lineage>
</organism>
<accession>A0ACB8X4I2</accession>
<sequence>MAKLTVCVSIILALLAALGESSPMRFCCTQYQQDPVPVKALKYYRIQDIREDCNINAVMFKTKKNKIICADPDRPWVKHAMESVPK</sequence>
<evidence type="ECO:0000313" key="1">
    <source>
        <dbReference type="EMBL" id="KAI3375003.1"/>
    </source>
</evidence>
<dbReference type="Proteomes" id="UP000831701">
    <property type="component" value="Chromosome 3"/>
</dbReference>
<comment type="caution">
    <text evidence="1">The sequence shown here is derived from an EMBL/GenBank/DDBJ whole genome shotgun (WGS) entry which is preliminary data.</text>
</comment>
<reference evidence="1" key="1">
    <citation type="submission" date="2022-04" db="EMBL/GenBank/DDBJ databases">
        <title>Jade perch genome.</title>
        <authorList>
            <person name="Chao B."/>
        </authorList>
    </citation>
    <scope>NUCLEOTIDE SEQUENCE</scope>
    <source>
        <strain evidence="1">CB-2022</strain>
    </source>
</reference>
<proteinExistence type="predicted"/>
<dbReference type="EMBL" id="CM041533">
    <property type="protein sequence ID" value="KAI3375003.1"/>
    <property type="molecule type" value="Genomic_DNA"/>
</dbReference>
<evidence type="ECO:0000313" key="2">
    <source>
        <dbReference type="Proteomes" id="UP000831701"/>
    </source>
</evidence>
<keyword evidence="2" id="KW-1185">Reference proteome</keyword>
<protein>
    <submittedName>
        <fullName evidence="1">Uncharacterized protein</fullName>
    </submittedName>
</protein>
<name>A0ACB8X4I2_9TELE</name>
<gene>
    <name evidence="1" type="ORF">L3Q82_021530</name>
</gene>